<reference evidence="1" key="2">
    <citation type="submission" date="2013-10" db="EMBL/GenBank/DDBJ databases">
        <authorList>
            <person name="Aslett M."/>
        </authorList>
    </citation>
    <scope>NUCLEOTIDE SEQUENCE [LARGE SCALE GENOMIC DNA]</scope>
    <source>
        <strain evidence="1">Houghton</strain>
    </source>
</reference>
<dbReference type="InterPro" id="IPR037144">
    <property type="entry name" value="Peptidase_M1_pepN_C_sf"/>
</dbReference>
<evidence type="ECO:0000313" key="1">
    <source>
        <dbReference type="EMBL" id="CDJ65201.1"/>
    </source>
</evidence>
<dbReference type="GeneID" id="25473825"/>
<keyword evidence="2" id="KW-1185">Reference proteome</keyword>
<sequence>MQQQLQRIRDSPGLSPDTLEIVQRALKPAEQQKPAPQPPVN</sequence>
<evidence type="ECO:0000313" key="2">
    <source>
        <dbReference type="Proteomes" id="UP000030754"/>
    </source>
</evidence>
<proteinExistence type="predicted"/>
<dbReference type="EMBL" id="HG723088">
    <property type="protein sequence ID" value="CDJ65201.1"/>
    <property type="molecule type" value="Genomic_DNA"/>
</dbReference>
<dbReference type="Proteomes" id="UP000030754">
    <property type="component" value="Unassembled WGS sequence"/>
</dbReference>
<dbReference type="Gene3D" id="1.25.50.10">
    <property type="entry name" value="Peptidase M1, alanyl aminopeptidase, C-terminal domain"/>
    <property type="match status" value="1"/>
</dbReference>
<organism evidence="1 2">
    <name type="scientific">Eimeria necatrix</name>
    <dbReference type="NCBI Taxonomy" id="51315"/>
    <lineage>
        <taxon>Eukaryota</taxon>
        <taxon>Sar</taxon>
        <taxon>Alveolata</taxon>
        <taxon>Apicomplexa</taxon>
        <taxon>Conoidasida</taxon>
        <taxon>Coccidia</taxon>
        <taxon>Eucoccidiorida</taxon>
        <taxon>Eimeriorina</taxon>
        <taxon>Eimeriidae</taxon>
        <taxon>Eimeria</taxon>
    </lineage>
</organism>
<gene>
    <name evidence="1" type="ORF">ENH_00036630</name>
</gene>
<dbReference type="AlphaFoldDB" id="U6MMG1"/>
<dbReference type="RefSeq" id="XP_013433668.1">
    <property type="nucleotide sequence ID" value="XM_013578214.1"/>
</dbReference>
<protein>
    <submittedName>
        <fullName evidence="1">Uncharacterized protein</fullName>
    </submittedName>
</protein>
<reference evidence="1" key="1">
    <citation type="submission" date="2013-10" db="EMBL/GenBank/DDBJ databases">
        <title>Genomic analysis of the causative agents of coccidiosis in chickens.</title>
        <authorList>
            <person name="Reid A.J."/>
            <person name="Blake D."/>
            <person name="Billington K."/>
            <person name="Browne H."/>
            <person name="Dunn M."/>
            <person name="Hung S."/>
            <person name="Kawahara F."/>
            <person name="Miranda-Saavedra D."/>
            <person name="Mourier T."/>
            <person name="Nagra H."/>
            <person name="Otto T.D."/>
            <person name="Rawlings N."/>
            <person name="Sanchez A."/>
            <person name="Sanders M."/>
            <person name="Subramaniam C."/>
            <person name="Tay Y."/>
            <person name="Dear P."/>
            <person name="Doerig C."/>
            <person name="Gruber A."/>
            <person name="Parkinson J."/>
            <person name="Shirley M."/>
            <person name="Wan K.L."/>
            <person name="Berriman M."/>
            <person name="Tomley F."/>
            <person name="Pain A."/>
        </authorList>
    </citation>
    <scope>NUCLEOTIDE SEQUENCE [LARGE SCALE GENOMIC DNA]</scope>
    <source>
        <strain evidence="1">Houghton</strain>
    </source>
</reference>
<dbReference type="VEuPathDB" id="ToxoDB:ENH_00036630"/>
<accession>U6MMG1</accession>
<name>U6MMG1_9EIME</name>